<comment type="subunit">
    <text evidence="6">Interacts with UvrB in an incision complex.</text>
</comment>
<dbReference type="Pfam" id="PF22920">
    <property type="entry name" value="UvrC_RNaseH"/>
    <property type="match status" value="1"/>
</dbReference>
<protein>
    <recommendedName>
        <fullName evidence="6">UvrABC system protein C</fullName>
        <shortName evidence="6">Protein UvrC</shortName>
    </recommendedName>
    <alternativeName>
        <fullName evidence="6">Excinuclease ABC subunit C</fullName>
    </alternativeName>
</protein>
<dbReference type="PANTHER" id="PTHR30562">
    <property type="entry name" value="UVRC/OXIDOREDUCTASE"/>
    <property type="match status" value="1"/>
</dbReference>
<keyword evidence="12" id="KW-1185">Reference proteome</keyword>
<dbReference type="Pfam" id="PF01541">
    <property type="entry name" value="GIY-YIG"/>
    <property type="match status" value="1"/>
</dbReference>
<dbReference type="NCBIfam" id="TIGR00194">
    <property type="entry name" value="uvrC"/>
    <property type="match status" value="1"/>
</dbReference>
<dbReference type="InterPro" id="IPR000305">
    <property type="entry name" value="GIY-YIG_endonuc"/>
</dbReference>
<dbReference type="SUPFAM" id="SSF47781">
    <property type="entry name" value="RuvA domain 2-like"/>
    <property type="match status" value="1"/>
</dbReference>
<dbReference type="GO" id="GO:0009381">
    <property type="term" value="F:excinuclease ABC activity"/>
    <property type="evidence" value="ECO:0007669"/>
    <property type="project" value="UniProtKB-UniRule"/>
</dbReference>
<keyword evidence="3 6" id="KW-0228">DNA excision</keyword>
<dbReference type="RefSeq" id="WP_071906789.1">
    <property type="nucleotide sequence ID" value="NZ_LT607756.1"/>
</dbReference>
<keyword evidence="1 6" id="KW-0963">Cytoplasm</keyword>
<dbReference type="GO" id="GO:0009432">
    <property type="term" value="P:SOS response"/>
    <property type="evidence" value="ECO:0007669"/>
    <property type="project" value="UniProtKB-UniRule"/>
</dbReference>
<dbReference type="InterPro" id="IPR038476">
    <property type="entry name" value="UvrC_RNase_H_dom_sf"/>
</dbReference>
<evidence type="ECO:0000259" key="9">
    <source>
        <dbReference type="PROSITE" id="PS50164"/>
    </source>
</evidence>
<dbReference type="InterPro" id="IPR035901">
    <property type="entry name" value="GIY-YIG_endonuc_sf"/>
</dbReference>
<dbReference type="HAMAP" id="MF_00203">
    <property type="entry name" value="UvrC"/>
    <property type="match status" value="1"/>
</dbReference>
<dbReference type="GO" id="GO:0005737">
    <property type="term" value="C:cytoplasm"/>
    <property type="evidence" value="ECO:0007669"/>
    <property type="project" value="UniProtKB-SubCell"/>
</dbReference>
<keyword evidence="4 6" id="KW-0267">Excision nuclease</keyword>
<dbReference type="GO" id="GO:0009380">
    <property type="term" value="C:excinuclease repair complex"/>
    <property type="evidence" value="ECO:0007669"/>
    <property type="project" value="InterPro"/>
</dbReference>
<evidence type="ECO:0000256" key="2">
    <source>
        <dbReference type="ARBA" id="ARBA00022763"/>
    </source>
</evidence>
<dbReference type="SMART" id="SM00278">
    <property type="entry name" value="HhH1"/>
    <property type="match status" value="2"/>
</dbReference>
<dbReference type="InterPro" id="IPR050066">
    <property type="entry name" value="UvrABC_protein_C"/>
</dbReference>
<dbReference type="Pfam" id="PF08459">
    <property type="entry name" value="UvrC_RNaseH_dom"/>
    <property type="match status" value="1"/>
</dbReference>
<feature type="domain" description="GIY-YIG" evidence="9">
    <location>
        <begin position="13"/>
        <end position="91"/>
    </location>
</feature>
<keyword evidence="7" id="KW-0175">Coiled coil</keyword>
<dbReference type="OrthoDB" id="121419at2157"/>
<evidence type="ECO:0000313" key="11">
    <source>
        <dbReference type="EMBL" id="SCG85656.1"/>
    </source>
</evidence>
<dbReference type="EMBL" id="LT607756">
    <property type="protein sequence ID" value="SCG85656.1"/>
    <property type="molecule type" value="Genomic_DNA"/>
</dbReference>
<accession>A0A1D3L264</accession>
<keyword evidence="6" id="KW-0742">SOS response</keyword>
<dbReference type="InterPro" id="IPR003583">
    <property type="entry name" value="Hlx-hairpin-Hlx_DNA-bd_motif"/>
</dbReference>
<dbReference type="Pfam" id="PF14520">
    <property type="entry name" value="HHH_5"/>
    <property type="match status" value="1"/>
</dbReference>
<evidence type="ECO:0000256" key="5">
    <source>
        <dbReference type="ARBA" id="ARBA00023204"/>
    </source>
</evidence>
<comment type="subcellular location">
    <subcellularLocation>
        <location evidence="6">Cytoplasm</location>
    </subcellularLocation>
</comment>
<dbReference type="PROSITE" id="PS50165">
    <property type="entry name" value="UVRC"/>
    <property type="match status" value="1"/>
</dbReference>
<dbReference type="CDD" id="cd10434">
    <property type="entry name" value="GIY-YIG_UvrC_Cho"/>
    <property type="match status" value="1"/>
</dbReference>
<organism evidence="11 12">
    <name type="scientific">Methanobacterium congolense</name>
    <dbReference type="NCBI Taxonomy" id="118062"/>
    <lineage>
        <taxon>Archaea</taxon>
        <taxon>Methanobacteriati</taxon>
        <taxon>Methanobacteriota</taxon>
        <taxon>Methanomada group</taxon>
        <taxon>Methanobacteria</taxon>
        <taxon>Methanobacteriales</taxon>
        <taxon>Methanobacteriaceae</taxon>
        <taxon>Methanobacterium</taxon>
    </lineage>
</organism>
<dbReference type="FunFam" id="3.40.1440.10:FF:000001">
    <property type="entry name" value="UvrABC system protein C"/>
    <property type="match status" value="1"/>
</dbReference>
<dbReference type="Pfam" id="PF02151">
    <property type="entry name" value="UVR"/>
    <property type="match status" value="1"/>
</dbReference>
<evidence type="ECO:0000259" key="8">
    <source>
        <dbReference type="PROSITE" id="PS50151"/>
    </source>
</evidence>
<name>A0A1D3L264_9EURY</name>
<evidence type="ECO:0000256" key="6">
    <source>
        <dbReference type="HAMAP-Rule" id="MF_00203"/>
    </source>
</evidence>
<feature type="domain" description="UvrC family homology region profile" evidence="10">
    <location>
        <begin position="246"/>
        <end position="468"/>
    </location>
</feature>
<evidence type="ECO:0000256" key="7">
    <source>
        <dbReference type="SAM" id="Coils"/>
    </source>
</evidence>
<dbReference type="InterPro" id="IPR001943">
    <property type="entry name" value="UVR_dom"/>
</dbReference>
<dbReference type="Gene3D" id="1.10.150.20">
    <property type="entry name" value="5' to 3' exonuclease, C-terminal subdomain"/>
    <property type="match status" value="1"/>
</dbReference>
<dbReference type="AlphaFoldDB" id="A0A1D3L264"/>
<dbReference type="Gene3D" id="3.40.1440.10">
    <property type="entry name" value="GIY-YIG endonuclease"/>
    <property type="match status" value="1"/>
</dbReference>
<dbReference type="GeneID" id="30411942"/>
<evidence type="ECO:0000256" key="3">
    <source>
        <dbReference type="ARBA" id="ARBA00022769"/>
    </source>
</evidence>
<dbReference type="SUPFAM" id="SSF46600">
    <property type="entry name" value="C-terminal UvrC-binding domain of UvrB"/>
    <property type="match status" value="1"/>
</dbReference>
<evidence type="ECO:0000259" key="10">
    <source>
        <dbReference type="PROSITE" id="PS50165"/>
    </source>
</evidence>
<dbReference type="GO" id="GO:0003677">
    <property type="term" value="F:DNA binding"/>
    <property type="evidence" value="ECO:0007669"/>
    <property type="project" value="UniProtKB-UniRule"/>
</dbReference>
<dbReference type="InterPro" id="IPR036876">
    <property type="entry name" value="UVR_dom_sf"/>
</dbReference>
<feature type="domain" description="UVR" evidence="8">
    <location>
        <begin position="195"/>
        <end position="230"/>
    </location>
</feature>
<dbReference type="Proteomes" id="UP000094707">
    <property type="component" value="Chromosome I"/>
</dbReference>
<reference evidence="11 12" key="1">
    <citation type="submission" date="2016-08" db="EMBL/GenBank/DDBJ databases">
        <authorList>
            <person name="Seilhamer J.J."/>
        </authorList>
    </citation>
    <scope>NUCLEOTIDE SEQUENCE [LARGE SCALE GENOMIC DNA]</scope>
    <source>
        <strain evidence="11">Buetzberg</strain>
    </source>
</reference>
<dbReference type="PATRIC" id="fig|129848.4.peg.1105"/>
<dbReference type="InterPro" id="IPR010994">
    <property type="entry name" value="RuvA_2-like"/>
</dbReference>
<dbReference type="InterPro" id="IPR001162">
    <property type="entry name" value="UvrC_RNase_H_dom"/>
</dbReference>
<feature type="coiled-coil region" evidence="7">
    <location>
        <begin position="198"/>
        <end position="237"/>
    </location>
</feature>
<dbReference type="SUPFAM" id="SSF82771">
    <property type="entry name" value="GIY-YIG endonuclease"/>
    <property type="match status" value="1"/>
</dbReference>
<dbReference type="InterPro" id="IPR047296">
    <property type="entry name" value="GIY-YIG_UvrC_Cho"/>
</dbReference>
<dbReference type="GO" id="GO:0006289">
    <property type="term" value="P:nucleotide-excision repair"/>
    <property type="evidence" value="ECO:0007669"/>
    <property type="project" value="UniProtKB-UniRule"/>
</dbReference>
<comment type="function">
    <text evidence="6">The UvrABC repair system catalyzes the recognition and processing of DNA lesions. UvrC both incises the 5' and 3' sides of the lesion. The N-terminal half is responsible for the 3' incision and the C-terminal half is responsible for the 5' incision.</text>
</comment>
<proteinExistence type="inferred from homology"/>
<sequence length="590" mass="68142">MTFQSKYPDDLPDKPGVYIMKDVEDRVIYVGKAKNLKKRVKSYFKDDLESPKTRAQMRQFHHLEYMVTDTEKEALILESNLIKKHMPRYNVRLKDGKRYPYIKISNEDYPRVFITRRVTDDGSYYYGPFTDSGALKQMVKYLKSLFKIRDCKRMDGPCLNSQIDICNAPCDGRISKEEYRENIDKVTMFFEGKYREIVDKLKDEMAEAARNHEYEKAAVLRDQLNSIDNMLERQKMEITGDLDQDVVALSSDENITCVVVFSIREGKIIGKDDFLMNGAEDTPQSKVLSAFLKQYYSGPRHVPKEIIIQDEVDDARLIMEWLSEKRENKVTLKVPKRGRNHRMVQMVAKNADIIRQHHERVEGALVELKNYLKIPQLPRRIEGFDISNISGKMPVGSMVVFEDGKPKKSAYRKYKVETKGPDDYNMMREVLTRRYQKLVDPGENGGDVPDLILVDGGKGQLNVALEVLNSLKLDMPVIGLAKEFEEIFMPDLPSPIILPRDSESLKLLQRVRDEAHRFAVTYHKKLRSKEQDRSILDDISGVGAKRKMKLLRHFGSIDNILKASASELAEVEGINKKLADTIHNYLEKRG</sequence>
<dbReference type="STRING" id="118062.MCBB_1097"/>
<dbReference type="PANTHER" id="PTHR30562:SF1">
    <property type="entry name" value="UVRABC SYSTEM PROTEIN C"/>
    <property type="match status" value="1"/>
</dbReference>
<evidence type="ECO:0000313" key="12">
    <source>
        <dbReference type="Proteomes" id="UP000094707"/>
    </source>
</evidence>
<dbReference type="InterPro" id="IPR004791">
    <property type="entry name" value="UvrC"/>
</dbReference>
<gene>
    <name evidence="6 11" type="primary">uvrC</name>
    <name evidence="11" type="ORF">MCBB_1097</name>
</gene>
<evidence type="ECO:0000256" key="1">
    <source>
        <dbReference type="ARBA" id="ARBA00022490"/>
    </source>
</evidence>
<comment type="similarity">
    <text evidence="6">Belongs to the UvrC family.</text>
</comment>
<dbReference type="Gene3D" id="3.30.420.340">
    <property type="entry name" value="UvrC, RNAse H endonuclease domain"/>
    <property type="match status" value="1"/>
</dbReference>
<dbReference type="PROSITE" id="PS50164">
    <property type="entry name" value="GIY_YIG"/>
    <property type="match status" value="1"/>
</dbReference>
<dbReference type="SMART" id="SM00465">
    <property type="entry name" value="GIYc"/>
    <property type="match status" value="1"/>
</dbReference>
<keyword evidence="5 6" id="KW-0234">DNA repair</keyword>
<dbReference type="KEGG" id="mcub:MCBB_1097"/>
<evidence type="ECO:0000256" key="4">
    <source>
        <dbReference type="ARBA" id="ARBA00022881"/>
    </source>
</evidence>
<keyword evidence="2 6" id="KW-0227">DNA damage</keyword>
<dbReference type="NCBIfam" id="NF001824">
    <property type="entry name" value="PRK00558.1-5"/>
    <property type="match status" value="1"/>
</dbReference>
<dbReference type="Gene3D" id="4.10.860.10">
    <property type="entry name" value="UVR domain"/>
    <property type="match status" value="1"/>
</dbReference>
<dbReference type="PROSITE" id="PS50151">
    <property type="entry name" value="UVR"/>
    <property type="match status" value="1"/>
</dbReference>